<proteinExistence type="predicted"/>
<dbReference type="SUPFAM" id="SSF51695">
    <property type="entry name" value="PLC-like phosphodiesterases"/>
    <property type="match status" value="1"/>
</dbReference>
<dbReference type="EMBL" id="BART01036648">
    <property type="protein sequence ID" value="GAH13091.1"/>
    <property type="molecule type" value="Genomic_DNA"/>
</dbReference>
<dbReference type="AlphaFoldDB" id="X1CX77"/>
<comment type="caution">
    <text evidence="1">The sequence shown here is derived from an EMBL/GenBank/DDBJ whole genome shotgun (WGS) entry which is preliminary data.</text>
</comment>
<dbReference type="GO" id="GO:0006629">
    <property type="term" value="P:lipid metabolic process"/>
    <property type="evidence" value="ECO:0007669"/>
    <property type="project" value="InterPro"/>
</dbReference>
<dbReference type="Gene3D" id="3.20.20.190">
    <property type="entry name" value="Phosphatidylinositol (PI) phosphodiesterase"/>
    <property type="match status" value="1"/>
</dbReference>
<reference evidence="1" key="1">
    <citation type="journal article" date="2014" name="Front. Microbiol.">
        <title>High frequency of phylogenetically diverse reductive dehalogenase-homologous genes in deep subseafloor sedimentary metagenomes.</title>
        <authorList>
            <person name="Kawai M."/>
            <person name="Futagami T."/>
            <person name="Toyoda A."/>
            <person name="Takaki Y."/>
            <person name="Nishi S."/>
            <person name="Hori S."/>
            <person name="Arai W."/>
            <person name="Tsubouchi T."/>
            <person name="Morono Y."/>
            <person name="Uchiyama I."/>
            <person name="Ito T."/>
            <person name="Fujiyama A."/>
            <person name="Inagaki F."/>
            <person name="Takami H."/>
        </authorList>
    </citation>
    <scope>NUCLEOTIDE SEQUENCE</scope>
    <source>
        <strain evidence="1">Expedition CK06-06</strain>
    </source>
</reference>
<organism evidence="1">
    <name type="scientific">marine sediment metagenome</name>
    <dbReference type="NCBI Taxonomy" id="412755"/>
    <lineage>
        <taxon>unclassified sequences</taxon>
        <taxon>metagenomes</taxon>
        <taxon>ecological metagenomes</taxon>
    </lineage>
</organism>
<accession>X1CX77</accession>
<feature type="non-terminal residue" evidence="1">
    <location>
        <position position="1"/>
    </location>
</feature>
<evidence type="ECO:0008006" key="2">
    <source>
        <dbReference type="Google" id="ProtNLM"/>
    </source>
</evidence>
<name>X1CX77_9ZZZZ</name>
<dbReference type="GO" id="GO:0008081">
    <property type="term" value="F:phosphoric diester hydrolase activity"/>
    <property type="evidence" value="ECO:0007669"/>
    <property type="project" value="InterPro"/>
</dbReference>
<gene>
    <name evidence="1" type="ORF">S01H4_61704</name>
</gene>
<dbReference type="InterPro" id="IPR017946">
    <property type="entry name" value="PLC-like_Pdiesterase_TIM-brl"/>
</dbReference>
<sequence>DTKRPQLLFTRNEYKAITDAIKGYIRKYDNLKGRVLVDADCCYFLNWLKDVDGIETYYCSIGDFDKGVAKAYQNGYSGIIFQYGRKDDSSPELIELTHKKGLKMQIYYINESSVIEEVITYNVDFIQTDNIDYYNFVQ</sequence>
<protein>
    <recommendedName>
        <fullName evidence="2">GP-PDE domain-containing protein</fullName>
    </recommendedName>
</protein>
<evidence type="ECO:0000313" key="1">
    <source>
        <dbReference type="EMBL" id="GAH13091.1"/>
    </source>
</evidence>